<evidence type="ECO:0000313" key="2">
    <source>
        <dbReference type="EMBL" id="KAK3389038.1"/>
    </source>
</evidence>
<name>A0AAE0NWH6_SORBR</name>
<sequence>MVGFIANIRIRDRYEAVDEMLRNASDRTLQGPSPFGITENVRLAGCQFCRSENPRFSSLHVHGHLEASGSGAYTRQVSQAARALVNSKDWAEDTRCKFTRAPCLGRTERLYPERVRQLVMYAVVPLSGGEIVSDRAGLFGSWKTTRRAVTGSLNQVGQGAPPRCYPAVFVRTTSQRWLMLMNQPLWEAKKATKSESLKTALSDPRRQEPIIKHGDERYAIRTYEVLGGSTLWPTSPPKGRRSKPLSPTSPFTTKKDKEDL</sequence>
<accession>A0AAE0NWH6</accession>
<dbReference type="Proteomes" id="UP001281003">
    <property type="component" value="Unassembled WGS sequence"/>
</dbReference>
<evidence type="ECO:0000313" key="3">
    <source>
        <dbReference type="Proteomes" id="UP001281003"/>
    </source>
</evidence>
<keyword evidence="3" id="KW-1185">Reference proteome</keyword>
<organism evidence="2 3">
    <name type="scientific">Sordaria brevicollis</name>
    <dbReference type="NCBI Taxonomy" id="83679"/>
    <lineage>
        <taxon>Eukaryota</taxon>
        <taxon>Fungi</taxon>
        <taxon>Dikarya</taxon>
        <taxon>Ascomycota</taxon>
        <taxon>Pezizomycotina</taxon>
        <taxon>Sordariomycetes</taxon>
        <taxon>Sordariomycetidae</taxon>
        <taxon>Sordariales</taxon>
        <taxon>Sordariaceae</taxon>
        <taxon>Sordaria</taxon>
    </lineage>
</organism>
<feature type="region of interest" description="Disordered" evidence="1">
    <location>
        <begin position="228"/>
        <end position="260"/>
    </location>
</feature>
<reference evidence="2" key="1">
    <citation type="journal article" date="2023" name="Mol. Phylogenet. Evol.">
        <title>Genome-scale phylogeny and comparative genomics of the fungal order Sordariales.</title>
        <authorList>
            <person name="Hensen N."/>
            <person name="Bonometti L."/>
            <person name="Westerberg I."/>
            <person name="Brannstrom I.O."/>
            <person name="Guillou S."/>
            <person name="Cros-Aarteil S."/>
            <person name="Calhoun S."/>
            <person name="Haridas S."/>
            <person name="Kuo A."/>
            <person name="Mondo S."/>
            <person name="Pangilinan J."/>
            <person name="Riley R."/>
            <person name="LaButti K."/>
            <person name="Andreopoulos B."/>
            <person name="Lipzen A."/>
            <person name="Chen C."/>
            <person name="Yan M."/>
            <person name="Daum C."/>
            <person name="Ng V."/>
            <person name="Clum A."/>
            <person name="Steindorff A."/>
            <person name="Ohm R.A."/>
            <person name="Martin F."/>
            <person name="Silar P."/>
            <person name="Natvig D.O."/>
            <person name="Lalanne C."/>
            <person name="Gautier V."/>
            <person name="Ament-Velasquez S.L."/>
            <person name="Kruys A."/>
            <person name="Hutchinson M.I."/>
            <person name="Powell A.J."/>
            <person name="Barry K."/>
            <person name="Miller A.N."/>
            <person name="Grigoriev I.V."/>
            <person name="Debuchy R."/>
            <person name="Gladieux P."/>
            <person name="Hiltunen Thoren M."/>
            <person name="Johannesson H."/>
        </authorList>
    </citation>
    <scope>NUCLEOTIDE SEQUENCE</scope>
    <source>
        <strain evidence="2">FGSC 1904</strain>
    </source>
</reference>
<comment type="caution">
    <text evidence="2">The sequence shown here is derived from an EMBL/GenBank/DDBJ whole genome shotgun (WGS) entry which is preliminary data.</text>
</comment>
<dbReference type="AlphaFoldDB" id="A0AAE0NWH6"/>
<evidence type="ECO:0000256" key="1">
    <source>
        <dbReference type="SAM" id="MobiDB-lite"/>
    </source>
</evidence>
<dbReference type="EMBL" id="JAUTDP010000014">
    <property type="protein sequence ID" value="KAK3389038.1"/>
    <property type="molecule type" value="Genomic_DNA"/>
</dbReference>
<gene>
    <name evidence="2" type="ORF">B0T20DRAFT_473412</name>
</gene>
<proteinExistence type="predicted"/>
<reference evidence="2" key="2">
    <citation type="submission" date="2023-07" db="EMBL/GenBank/DDBJ databases">
        <authorList>
            <consortium name="Lawrence Berkeley National Laboratory"/>
            <person name="Haridas S."/>
            <person name="Hensen N."/>
            <person name="Bonometti L."/>
            <person name="Westerberg I."/>
            <person name="Brannstrom I.O."/>
            <person name="Guillou S."/>
            <person name="Cros-Aarteil S."/>
            <person name="Calhoun S."/>
            <person name="Kuo A."/>
            <person name="Mondo S."/>
            <person name="Pangilinan J."/>
            <person name="Riley R."/>
            <person name="LaButti K."/>
            <person name="Andreopoulos B."/>
            <person name="Lipzen A."/>
            <person name="Chen C."/>
            <person name="Yanf M."/>
            <person name="Daum C."/>
            <person name="Ng V."/>
            <person name="Clum A."/>
            <person name="Steindorff A."/>
            <person name="Ohm R."/>
            <person name="Martin F."/>
            <person name="Silar P."/>
            <person name="Natvig D."/>
            <person name="Lalanne C."/>
            <person name="Gautier V."/>
            <person name="Ament-velasquez S.L."/>
            <person name="Kruys A."/>
            <person name="Hutchinson M.I."/>
            <person name="Powell A.J."/>
            <person name="Barry K."/>
            <person name="Miller A.N."/>
            <person name="Grigoriev I.V."/>
            <person name="Debuchy R."/>
            <person name="Gladieux P."/>
            <person name="Thoren M.H."/>
            <person name="Johannesson H."/>
        </authorList>
    </citation>
    <scope>NUCLEOTIDE SEQUENCE</scope>
    <source>
        <strain evidence="2">FGSC 1904</strain>
    </source>
</reference>
<protein>
    <submittedName>
        <fullName evidence="2">Uncharacterized protein</fullName>
    </submittedName>
</protein>